<proteinExistence type="predicted"/>
<keyword evidence="1" id="KW-0812">Transmembrane</keyword>
<accession>A0A8H7MEQ8</accession>
<protein>
    <submittedName>
        <fullName evidence="2">Uncharacterized protein</fullName>
    </submittedName>
</protein>
<evidence type="ECO:0000313" key="2">
    <source>
        <dbReference type="EMBL" id="KAF9690427.1"/>
    </source>
</evidence>
<keyword evidence="1" id="KW-1133">Transmembrane helix</keyword>
<dbReference type="AlphaFoldDB" id="A0A8H7MEQ8"/>
<dbReference type="Proteomes" id="UP000651452">
    <property type="component" value="Unassembled WGS sequence"/>
</dbReference>
<organism evidence="2 3">
    <name type="scientific">Ascochyta lentis</name>
    <dbReference type="NCBI Taxonomy" id="205686"/>
    <lineage>
        <taxon>Eukaryota</taxon>
        <taxon>Fungi</taxon>
        <taxon>Dikarya</taxon>
        <taxon>Ascomycota</taxon>
        <taxon>Pezizomycotina</taxon>
        <taxon>Dothideomycetes</taxon>
        <taxon>Pleosporomycetidae</taxon>
        <taxon>Pleosporales</taxon>
        <taxon>Pleosporineae</taxon>
        <taxon>Didymellaceae</taxon>
        <taxon>Ascochyta</taxon>
    </lineage>
</organism>
<evidence type="ECO:0000313" key="3">
    <source>
        <dbReference type="Proteomes" id="UP000651452"/>
    </source>
</evidence>
<sequence>MVAPICSGINEDSTRCNRVAWERPIMTRCSDHQYSFSPRLDRPLTCSTRLEDGSFCPRVAFHVPVMSRCFDHYVYAPVGTLDSRPAVVYESEIEAQIDSSDSDDDTSDTESGASTIVPERALLPAVTTKSVVLYYLLALVLAIGIVTTSILIATELSQTTAPLTTPNATKPAGCKLSVYCPGPATCIVYSEPLPTEGSSFWSGTRELTVFIPSRSNINPFVTAARSTLRPLVRGWRWLSVSATALLREWYVGPLPDGDVLMAWTSFGTVDEWFRTVDRYIGGYVPGDLGIRHRRRTF</sequence>
<keyword evidence="3" id="KW-1185">Reference proteome</keyword>
<keyword evidence="1" id="KW-0472">Membrane</keyword>
<reference evidence="2" key="2">
    <citation type="submission" date="2020-09" db="EMBL/GenBank/DDBJ databases">
        <title>Reference genome assembly for Australian Ascochyta lentis isolate Al4.</title>
        <authorList>
            <person name="Lee R.C."/>
            <person name="Farfan-Caceres L.M."/>
            <person name="Debler J.W."/>
            <person name="Williams A.H."/>
            <person name="Henares B.M."/>
        </authorList>
    </citation>
    <scope>NUCLEOTIDE SEQUENCE</scope>
    <source>
        <strain evidence="2">Al4</strain>
    </source>
</reference>
<reference evidence="2" key="1">
    <citation type="submission" date="2018-12" db="EMBL/GenBank/DDBJ databases">
        <authorList>
            <person name="Syme R.A."/>
            <person name="Farfan-Caceres L."/>
            <person name="Lichtenzveig J."/>
        </authorList>
    </citation>
    <scope>NUCLEOTIDE SEQUENCE</scope>
    <source>
        <strain evidence="2">Al4</strain>
    </source>
</reference>
<name>A0A8H7MEQ8_9PLEO</name>
<gene>
    <name evidence="2" type="ORF">EKO04_011617</name>
</gene>
<evidence type="ECO:0000256" key="1">
    <source>
        <dbReference type="SAM" id="Phobius"/>
    </source>
</evidence>
<dbReference type="EMBL" id="RZGK01000024">
    <property type="protein sequence ID" value="KAF9690427.1"/>
    <property type="molecule type" value="Genomic_DNA"/>
</dbReference>
<comment type="caution">
    <text evidence="2">The sequence shown here is derived from an EMBL/GenBank/DDBJ whole genome shotgun (WGS) entry which is preliminary data.</text>
</comment>
<feature type="transmembrane region" description="Helical" evidence="1">
    <location>
        <begin position="132"/>
        <end position="153"/>
    </location>
</feature>